<dbReference type="PANTHER" id="PTHR43201:SF32">
    <property type="entry name" value="2-SUCCINYLBENZOATE--COA LIGASE, CHLOROPLASTIC_PEROXISOMAL"/>
    <property type="match status" value="1"/>
</dbReference>
<dbReference type="EMBL" id="BMFF01000002">
    <property type="protein sequence ID" value="GGC94001.1"/>
    <property type="molecule type" value="Genomic_DNA"/>
</dbReference>
<reference evidence="3" key="1">
    <citation type="journal article" date="2019" name="Int. J. Syst. Evol. Microbiol.">
        <title>The Global Catalogue of Microorganisms (GCM) 10K type strain sequencing project: providing services to taxonomists for standard genome sequencing and annotation.</title>
        <authorList>
            <consortium name="The Broad Institute Genomics Platform"/>
            <consortium name="The Broad Institute Genome Sequencing Center for Infectious Disease"/>
            <person name="Wu L."/>
            <person name="Ma J."/>
        </authorList>
    </citation>
    <scope>NUCLEOTIDE SEQUENCE [LARGE SCALE GENOMIC DNA]</scope>
    <source>
        <strain evidence="3">CGMCC 1.12482</strain>
    </source>
</reference>
<protein>
    <submittedName>
        <fullName evidence="2">Long-chain acyl-CoA synthetase</fullName>
    </submittedName>
</protein>
<evidence type="ECO:0000313" key="3">
    <source>
        <dbReference type="Proteomes" id="UP000638188"/>
    </source>
</evidence>
<dbReference type="Pfam" id="PF23562">
    <property type="entry name" value="AMP-binding_C_3"/>
    <property type="match status" value="1"/>
</dbReference>
<proteinExistence type="predicted"/>
<dbReference type="PROSITE" id="PS00455">
    <property type="entry name" value="AMP_BINDING"/>
    <property type="match status" value="1"/>
</dbReference>
<dbReference type="PANTHER" id="PTHR43201">
    <property type="entry name" value="ACYL-COA SYNTHETASE"/>
    <property type="match status" value="1"/>
</dbReference>
<dbReference type="InterPro" id="IPR000873">
    <property type="entry name" value="AMP-dep_synth/lig_dom"/>
</dbReference>
<dbReference type="InterPro" id="IPR020845">
    <property type="entry name" value="AMP-binding_CS"/>
</dbReference>
<accession>A0ABQ1PAR6</accession>
<dbReference type="RefSeq" id="WP_150276399.1">
    <property type="nucleotide sequence ID" value="NZ_BMFF01000002.1"/>
</dbReference>
<dbReference type="InterPro" id="IPR045851">
    <property type="entry name" value="AMP-bd_C_sf"/>
</dbReference>
<dbReference type="Pfam" id="PF00501">
    <property type="entry name" value="AMP-binding"/>
    <property type="match status" value="1"/>
</dbReference>
<sequence length="495" mass="53152">MSALENFWLTLAKHAENRQDQVALAGDQDQCTYGQLPAAINARSRALEASGCRRVALSMANGSDWLLWDLALLRSNLVCIPVPPFFSAEQVCHLLDSATVDAVIGELPGDVNITPRGFSRTSLGWQRLMPEKQEAAAVALPENTCKITFTSGTTGQPKGVCLAAEALMTVASSLQTACSEVRPERHLVLLPLGVLLDNIGVYAALLAGACIHLPEHTGVSNNMLDIQLLMQALHQARPHTLILVPQLLQGLLQAADAGLLAPDSLRFIAVGGGRVAPALLERAAQLQWPVYEGYGLSECASVVCLNRPTRHRAGTVGQALPHVQISIAEDGEILVHGNCPLGYLGSAIRAPGPWPTGDIGHMDEGYLTILGRKKNQFITAFGRNVNPEWVEAELTAEPAIAQAFVHGEALPCNLALIVPRHEQVTSVQIAEAVALANAGLPGYARVHHWLVIAQPFTSTDGLLTSNGRLRRAAIFQHYRQALQGLLPQELAHAFF</sequence>
<name>A0ABQ1PAR6_9GAMM</name>
<evidence type="ECO:0000259" key="1">
    <source>
        <dbReference type="Pfam" id="PF00501"/>
    </source>
</evidence>
<gene>
    <name evidence="2" type="ORF">GCM10007418_11920</name>
</gene>
<dbReference type="Gene3D" id="3.30.300.30">
    <property type="match status" value="1"/>
</dbReference>
<comment type="caution">
    <text evidence="2">The sequence shown here is derived from an EMBL/GenBank/DDBJ whole genome shotgun (WGS) entry which is preliminary data.</text>
</comment>
<evidence type="ECO:0000313" key="2">
    <source>
        <dbReference type="EMBL" id="GGC94001.1"/>
    </source>
</evidence>
<dbReference type="SUPFAM" id="SSF56801">
    <property type="entry name" value="Acetyl-CoA synthetase-like"/>
    <property type="match status" value="1"/>
</dbReference>
<keyword evidence="3" id="KW-1185">Reference proteome</keyword>
<dbReference type="Proteomes" id="UP000638188">
    <property type="component" value="Unassembled WGS sequence"/>
</dbReference>
<organism evidence="2 3">
    <name type="scientific">Halopseudomonas salina</name>
    <dbReference type="NCBI Taxonomy" id="1323744"/>
    <lineage>
        <taxon>Bacteria</taxon>
        <taxon>Pseudomonadati</taxon>
        <taxon>Pseudomonadota</taxon>
        <taxon>Gammaproteobacteria</taxon>
        <taxon>Pseudomonadales</taxon>
        <taxon>Pseudomonadaceae</taxon>
        <taxon>Halopseudomonas</taxon>
    </lineage>
</organism>
<dbReference type="Gene3D" id="3.40.50.12780">
    <property type="entry name" value="N-terminal domain of ligase-like"/>
    <property type="match status" value="1"/>
</dbReference>
<dbReference type="InterPro" id="IPR042099">
    <property type="entry name" value="ANL_N_sf"/>
</dbReference>
<feature type="domain" description="AMP-dependent synthetase/ligase" evidence="1">
    <location>
        <begin position="12"/>
        <end position="334"/>
    </location>
</feature>